<dbReference type="EMBL" id="CAJVPY010041028">
    <property type="protein sequence ID" value="CAG8806268.1"/>
    <property type="molecule type" value="Genomic_DNA"/>
</dbReference>
<accession>A0A9N9K2W0</accession>
<gene>
    <name evidence="2" type="ORF">DERYTH_LOCUS24438</name>
</gene>
<reference evidence="2" key="1">
    <citation type="submission" date="2021-06" db="EMBL/GenBank/DDBJ databases">
        <authorList>
            <person name="Kallberg Y."/>
            <person name="Tangrot J."/>
            <person name="Rosling A."/>
        </authorList>
    </citation>
    <scope>NUCLEOTIDE SEQUENCE</scope>
    <source>
        <strain evidence="2">MA453B</strain>
    </source>
</reference>
<dbReference type="AlphaFoldDB" id="A0A9N9K2W0"/>
<keyword evidence="3" id="KW-1185">Reference proteome</keyword>
<organism evidence="2 3">
    <name type="scientific">Dentiscutata erythropus</name>
    <dbReference type="NCBI Taxonomy" id="1348616"/>
    <lineage>
        <taxon>Eukaryota</taxon>
        <taxon>Fungi</taxon>
        <taxon>Fungi incertae sedis</taxon>
        <taxon>Mucoromycota</taxon>
        <taxon>Glomeromycotina</taxon>
        <taxon>Glomeromycetes</taxon>
        <taxon>Diversisporales</taxon>
        <taxon>Gigasporaceae</taxon>
        <taxon>Dentiscutata</taxon>
    </lineage>
</organism>
<name>A0A9N9K2W0_9GLOM</name>
<evidence type="ECO:0000313" key="3">
    <source>
        <dbReference type="Proteomes" id="UP000789405"/>
    </source>
</evidence>
<dbReference type="OrthoDB" id="10044727at2759"/>
<comment type="caution">
    <text evidence="2">The sequence shown here is derived from an EMBL/GenBank/DDBJ whole genome shotgun (WGS) entry which is preliminary data.</text>
</comment>
<dbReference type="Proteomes" id="UP000789405">
    <property type="component" value="Unassembled WGS sequence"/>
</dbReference>
<feature type="region of interest" description="Disordered" evidence="1">
    <location>
        <begin position="1"/>
        <end position="32"/>
    </location>
</feature>
<proteinExistence type="predicted"/>
<feature type="compositionally biased region" description="Low complexity" evidence="1">
    <location>
        <begin position="16"/>
        <end position="30"/>
    </location>
</feature>
<evidence type="ECO:0000256" key="1">
    <source>
        <dbReference type="SAM" id="MobiDB-lite"/>
    </source>
</evidence>
<protein>
    <submittedName>
        <fullName evidence="2">10702_t:CDS:1</fullName>
    </submittedName>
</protein>
<evidence type="ECO:0000313" key="2">
    <source>
        <dbReference type="EMBL" id="CAG8806268.1"/>
    </source>
</evidence>
<sequence length="164" mass="18877">MPKTNKHTRQFQQAATTKWKNKSVTNTTSNKNHEPIVLNSINKNWPTVSSLLNKALDSSVNDDNSKLLSLDAQLKTKTVNINLNTTRQFLHLVNQGYTKMKASELLAKSLGKGPWHARRIHTWANQWKNNKELIKSKRGQHIKTKSLIHNINFRRQIKSIFGKN</sequence>